<evidence type="ECO:0000256" key="1">
    <source>
        <dbReference type="ARBA" id="ARBA00022729"/>
    </source>
</evidence>
<dbReference type="InterPro" id="IPR029050">
    <property type="entry name" value="Immunoprotect_excell_Ig-like"/>
</dbReference>
<dbReference type="Proteomes" id="UP000578077">
    <property type="component" value="Unassembled WGS sequence"/>
</dbReference>
<dbReference type="EMBL" id="JACHLY010000002">
    <property type="protein sequence ID" value="MBB6001171.1"/>
    <property type="molecule type" value="Genomic_DNA"/>
</dbReference>
<keyword evidence="3" id="KW-1133">Transmembrane helix</keyword>
<evidence type="ECO:0000256" key="3">
    <source>
        <dbReference type="SAM" id="Phobius"/>
    </source>
</evidence>
<feature type="compositionally biased region" description="Low complexity" evidence="2">
    <location>
        <begin position="56"/>
        <end position="65"/>
    </location>
</feature>
<keyword evidence="3" id="KW-0812">Transmembrane</keyword>
<feature type="transmembrane region" description="Helical" evidence="3">
    <location>
        <begin position="87"/>
        <end position="106"/>
    </location>
</feature>
<feature type="domain" description="DUF4352" evidence="4">
    <location>
        <begin position="139"/>
        <end position="258"/>
    </location>
</feature>
<keyword evidence="1" id="KW-0732">Signal</keyword>
<organism evidence="5 6">
    <name type="scientific">Streptomonospora salina</name>
    <dbReference type="NCBI Taxonomy" id="104205"/>
    <lineage>
        <taxon>Bacteria</taxon>
        <taxon>Bacillati</taxon>
        <taxon>Actinomycetota</taxon>
        <taxon>Actinomycetes</taxon>
        <taxon>Streptosporangiales</taxon>
        <taxon>Nocardiopsidaceae</taxon>
        <taxon>Streptomonospora</taxon>
    </lineage>
</organism>
<dbReference type="RefSeq" id="WP_184640255.1">
    <property type="nucleotide sequence ID" value="NZ_BAABKT010000009.1"/>
</dbReference>
<evidence type="ECO:0000313" key="6">
    <source>
        <dbReference type="Proteomes" id="UP000578077"/>
    </source>
</evidence>
<protein>
    <recommendedName>
        <fullName evidence="4">DUF4352 domain-containing protein</fullName>
    </recommendedName>
</protein>
<reference evidence="5 6" key="1">
    <citation type="submission" date="2020-08" db="EMBL/GenBank/DDBJ databases">
        <title>Sequencing the genomes of 1000 actinobacteria strains.</title>
        <authorList>
            <person name="Klenk H.-P."/>
        </authorList>
    </citation>
    <scope>NUCLEOTIDE SEQUENCE [LARGE SCALE GENOMIC DNA]</scope>
    <source>
        <strain evidence="5 6">DSM 44593</strain>
    </source>
</reference>
<comment type="caution">
    <text evidence="5">The sequence shown here is derived from an EMBL/GenBank/DDBJ whole genome shotgun (WGS) entry which is preliminary data.</text>
</comment>
<proteinExistence type="predicted"/>
<gene>
    <name evidence="5" type="ORF">HNR25_005000</name>
</gene>
<keyword evidence="3" id="KW-0472">Membrane</keyword>
<feature type="region of interest" description="Disordered" evidence="2">
    <location>
        <begin position="1"/>
        <end position="79"/>
    </location>
</feature>
<evidence type="ECO:0000313" key="5">
    <source>
        <dbReference type="EMBL" id="MBB6001171.1"/>
    </source>
</evidence>
<evidence type="ECO:0000256" key="2">
    <source>
        <dbReference type="SAM" id="MobiDB-lite"/>
    </source>
</evidence>
<name>A0A841EP24_9ACTN</name>
<sequence>MDDREAAARTGADGADPQHAGAIAAEPGDGVCGPADESARSDTAHVPHHDSGGDAGTTPDAAAEPAGGGPGASAAEPVPRRRRWPRIAAALGAAALIGGAAAAALAGGGPSTIGGVAARMPAPSAQPERPPDDGSWGRVGDPVSSGAFEFTVTGVHTGLDHVGGAVQGERAQGSFVVARVTVRNVADEPAFFTDADQRLVDADGARHRPDNTAGLRAGNPDELFGGLAPGARVRGGLVFDVPPGSRPAALRLSDFTSGRKPAVVRLDGWSAR</sequence>
<feature type="compositionally biased region" description="Basic and acidic residues" evidence="2">
    <location>
        <begin position="37"/>
        <end position="52"/>
    </location>
</feature>
<dbReference type="Pfam" id="PF11611">
    <property type="entry name" value="DUF4352"/>
    <property type="match status" value="1"/>
</dbReference>
<feature type="region of interest" description="Disordered" evidence="2">
    <location>
        <begin position="119"/>
        <end position="139"/>
    </location>
</feature>
<accession>A0A841EP24</accession>
<dbReference type="InterPro" id="IPR029051">
    <property type="entry name" value="DUF4352"/>
</dbReference>
<dbReference type="Gene3D" id="2.60.40.1240">
    <property type="match status" value="1"/>
</dbReference>
<dbReference type="AlphaFoldDB" id="A0A841EP24"/>
<evidence type="ECO:0000259" key="4">
    <source>
        <dbReference type="Pfam" id="PF11611"/>
    </source>
</evidence>
<keyword evidence="6" id="KW-1185">Reference proteome</keyword>